<gene>
    <name evidence="2" type="ordered locus">Mahau_2035</name>
</gene>
<dbReference type="Proteomes" id="UP000008457">
    <property type="component" value="Chromosome"/>
</dbReference>
<dbReference type="GO" id="GO:0047661">
    <property type="term" value="F:amino-acid racemase activity"/>
    <property type="evidence" value="ECO:0007669"/>
    <property type="project" value="InterPro"/>
</dbReference>
<name>F4A2E5_MAHA5</name>
<dbReference type="eggNOG" id="COG0796">
    <property type="taxonomic scope" value="Bacteria"/>
</dbReference>
<reference evidence="3" key="1">
    <citation type="submission" date="2010-11" db="EMBL/GenBank/DDBJ databases">
        <title>The complete genome of Mahella australiensis DSM 15567.</title>
        <authorList>
            <consortium name="US DOE Joint Genome Institute (JGI-PGF)"/>
            <person name="Lucas S."/>
            <person name="Copeland A."/>
            <person name="Lapidus A."/>
            <person name="Bruce D."/>
            <person name="Goodwin L."/>
            <person name="Pitluck S."/>
            <person name="Kyrpides N."/>
            <person name="Mavromatis K."/>
            <person name="Pagani I."/>
            <person name="Ivanova N."/>
            <person name="Teshima H."/>
            <person name="Brettin T."/>
            <person name="Detter J.C."/>
            <person name="Han C."/>
            <person name="Tapia R."/>
            <person name="Land M."/>
            <person name="Hauser L."/>
            <person name="Markowitz V."/>
            <person name="Cheng J.-F."/>
            <person name="Hugenholtz P."/>
            <person name="Woyke T."/>
            <person name="Wu D."/>
            <person name="Spring S."/>
            <person name="Pukall R."/>
            <person name="Steenblock K."/>
            <person name="Schneider S."/>
            <person name="Klenk H.-P."/>
            <person name="Eisen J.A."/>
        </authorList>
    </citation>
    <scope>NUCLEOTIDE SEQUENCE [LARGE SCALE GENOMIC DNA]</scope>
    <source>
        <strain evidence="3">DSM 15567 / CIP 107919 / 50-1 BON</strain>
    </source>
</reference>
<dbReference type="Gene3D" id="3.40.50.12500">
    <property type="match status" value="1"/>
</dbReference>
<evidence type="ECO:0000313" key="2">
    <source>
        <dbReference type="EMBL" id="AEE97211.1"/>
    </source>
</evidence>
<reference evidence="2 3" key="2">
    <citation type="journal article" date="2011" name="Stand. Genomic Sci.">
        <title>Complete genome sequence of Mahella australiensis type strain (50-1 BON).</title>
        <authorList>
            <person name="Sikorski J."/>
            <person name="Teshima H."/>
            <person name="Nolan M."/>
            <person name="Lucas S."/>
            <person name="Hammon N."/>
            <person name="Deshpande S."/>
            <person name="Cheng J.F."/>
            <person name="Pitluck S."/>
            <person name="Liolios K."/>
            <person name="Pagani I."/>
            <person name="Ivanova N."/>
            <person name="Huntemann M."/>
            <person name="Mavromatis K."/>
            <person name="Ovchinikova G."/>
            <person name="Pati A."/>
            <person name="Tapia R."/>
            <person name="Han C."/>
            <person name="Goodwin L."/>
            <person name="Chen A."/>
            <person name="Palaniappan K."/>
            <person name="Land M."/>
            <person name="Hauser L."/>
            <person name="Ngatchou-Djao O.D."/>
            <person name="Rohde M."/>
            <person name="Pukall R."/>
            <person name="Spring S."/>
            <person name="Abt B."/>
            <person name="Goker M."/>
            <person name="Detter J.C."/>
            <person name="Woyke T."/>
            <person name="Bristow J."/>
            <person name="Markowitz V."/>
            <person name="Hugenholtz P."/>
            <person name="Eisen J.A."/>
            <person name="Kyrpides N.C."/>
            <person name="Klenk H.P."/>
            <person name="Lapidus A."/>
        </authorList>
    </citation>
    <scope>NUCLEOTIDE SEQUENCE [LARGE SCALE GENOMIC DNA]</scope>
    <source>
        <strain evidence="3">DSM 15567 / CIP 107919 / 50-1 BON</strain>
    </source>
</reference>
<evidence type="ECO:0000256" key="1">
    <source>
        <dbReference type="ARBA" id="ARBA00038414"/>
    </source>
</evidence>
<dbReference type="STRING" id="697281.Mahau_2035"/>
<comment type="similarity">
    <text evidence="1">Belongs to the HyuE racemase family.</text>
</comment>
<keyword evidence="3" id="KW-1185">Reference proteome</keyword>
<dbReference type="InterPro" id="IPR053714">
    <property type="entry name" value="Iso_Racemase_Enz_sf"/>
</dbReference>
<dbReference type="OrthoDB" id="978447at2"/>
<proteinExistence type="inferred from homology"/>
<organism evidence="2 3">
    <name type="scientific">Mahella australiensis (strain DSM 15567 / CIP 107919 / 50-1 BON)</name>
    <dbReference type="NCBI Taxonomy" id="697281"/>
    <lineage>
        <taxon>Bacteria</taxon>
        <taxon>Bacillati</taxon>
        <taxon>Bacillota</taxon>
        <taxon>Clostridia</taxon>
        <taxon>Thermoanaerobacterales</taxon>
        <taxon>Thermoanaerobacterales Family IV. Incertae Sedis</taxon>
        <taxon>Mahella</taxon>
    </lineage>
</organism>
<accession>F4A2E5</accession>
<dbReference type="AlphaFoldDB" id="F4A2E5"/>
<protein>
    <submittedName>
        <fullName evidence="2">Asp/Glu/hydantoin racemase</fullName>
    </submittedName>
</protein>
<dbReference type="HOGENOM" id="CLU_079356_0_0_9"/>
<evidence type="ECO:0000313" key="3">
    <source>
        <dbReference type="Proteomes" id="UP000008457"/>
    </source>
</evidence>
<dbReference type="KEGG" id="mas:Mahau_2035"/>
<sequence>MSKKLAIIHTSFATVEPLTALAKDTIEGCEVVNFMDDSILPQLMRNGGDLSAVEGRWLQYVVFAKDVGAACVLNACSSVGELTEKARRMVSIPVIRIDEAMAEKAVGIARRIGVAATLPTTLRPTLALLEKKSREAGKDIELQSALAEGAYEQLVAGHKDMHDAILTKTLKELADKVDIVVLAQASMARVIPSLSEGIQDKFLSSPVLAMQRVKAVLDIQSLKTEEENYN</sequence>
<dbReference type="RefSeq" id="WP_013781639.1">
    <property type="nucleotide sequence ID" value="NC_015520.1"/>
</dbReference>
<dbReference type="InterPro" id="IPR015942">
    <property type="entry name" value="Asp/Glu/hydantoin_racemase"/>
</dbReference>
<dbReference type="Pfam" id="PF01177">
    <property type="entry name" value="Asp_Glu_race"/>
    <property type="match status" value="1"/>
</dbReference>
<dbReference type="EMBL" id="CP002360">
    <property type="protein sequence ID" value="AEE97211.1"/>
    <property type="molecule type" value="Genomic_DNA"/>
</dbReference>